<evidence type="ECO:0000256" key="7">
    <source>
        <dbReference type="ARBA" id="ARBA00022519"/>
    </source>
</evidence>
<dbReference type="Proteomes" id="UP001157133">
    <property type="component" value="Unassembled WGS sequence"/>
</dbReference>
<keyword evidence="5" id="KW-0813">Transport</keyword>
<feature type="transmembrane region" description="Helical" evidence="12">
    <location>
        <begin position="97"/>
        <end position="120"/>
    </location>
</feature>
<evidence type="ECO:0000256" key="2">
    <source>
        <dbReference type="ARBA" id="ARBA00004429"/>
    </source>
</evidence>
<comment type="function">
    <text evidence="1">Part of the ABC transporter complex LptBFG involved in the translocation of lipopolysaccharide (LPS) from the inner membrane to the outer membrane.</text>
</comment>
<keyword evidence="8 12" id="KW-0812">Transmembrane</keyword>
<dbReference type="Pfam" id="PF03739">
    <property type="entry name" value="LptF_LptG"/>
    <property type="match status" value="1"/>
</dbReference>
<organism evidence="13 14">
    <name type="scientific">Thalassotalea eurytherma</name>
    <dbReference type="NCBI Taxonomy" id="1144278"/>
    <lineage>
        <taxon>Bacteria</taxon>
        <taxon>Pseudomonadati</taxon>
        <taxon>Pseudomonadota</taxon>
        <taxon>Gammaproteobacteria</taxon>
        <taxon>Alteromonadales</taxon>
        <taxon>Colwelliaceae</taxon>
        <taxon>Thalassotalea</taxon>
    </lineage>
</organism>
<dbReference type="PANTHER" id="PTHR33529">
    <property type="entry name" value="SLR0882 PROTEIN-RELATED"/>
    <property type="match status" value="1"/>
</dbReference>
<keyword evidence="10 12" id="KW-0472">Membrane</keyword>
<keyword evidence="7" id="KW-0997">Cell inner membrane</keyword>
<gene>
    <name evidence="13" type="primary">lptF</name>
    <name evidence="13" type="ORF">theurythT_11040</name>
</gene>
<feature type="transmembrane region" description="Helical" evidence="12">
    <location>
        <begin position="303"/>
        <end position="323"/>
    </location>
</feature>
<comment type="similarity">
    <text evidence="3">Belongs to the LptF/LptG family.</text>
</comment>
<evidence type="ECO:0000256" key="6">
    <source>
        <dbReference type="ARBA" id="ARBA00022475"/>
    </source>
</evidence>
<evidence type="ECO:0000256" key="1">
    <source>
        <dbReference type="ARBA" id="ARBA00002265"/>
    </source>
</evidence>
<feature type="transmembrane region" description="Helical" evidence="12">
    <location>
        <begin position="277"/>
        <end position="296"/>
    </location>
</feature>
<protein>
    <recommendedName>
        <fullName evidence="4">Lipopolysaccharide export system permease protein LptF</fullName>
    </recommendedName>
</protein>
<evidence type="ECO:0000256" key="5">
    <source>
        <dbReference type="ARBA" id="ARBA00022448"/>
    </source>
</evidence>
<accession>A0ABQ6H259</accession>
<evidence type="ECO:0000256" key="3">
    <source>
        <dbReference type="ARBA" id="ARBA00007725"/>
    </source>
</evidence>
<dbReference type="InterPro" id="IPR005495">
    <property type="entry name" value="LptG/LptF_permease"/>
</dbReference>
<evidence type="ECO:0000313" key="13">
    <source>
        <dbReference type="EMBL" id="GLX81652.1"/>
    </source>
</evidence>
<feature type="transmembrane region" description="Helical" evidence="12">
    <location>
        <begin position="7"/>
        <end position="27"/>
    </location>
</feature>
<evidence type="ECO:0000313" key="14">
    <source>
        <dbReference type="Proteomes" id="UP001157133"/>
    </source>
</evidence>
<evidence type="ECO:0000256" key="8">
    <source>
        <dbReference type="ARBA" id="ARBA00022692"/>
    </source>
</evidence>
<evidence type="ECO:0000256" key="12">
    <source>
        <dbReference type="SAM" id="Phobius"/>
    </source>
</evidence>
<proteinExistence type="inferred from homology"/>
<dbReference type="RefSeq" id="WP_284206993.1">
    <property type="nucleotide sequence ID" value="NZ_BSSU01000005.1"/>
</dbReference>
<evidence type="ECO:0000256" key="4">
    <source>
        <dbReference type="ARBA" id="ARBA00014213"/>
    </source>
</evidence>
<comment type="subcellular location">
    <subcellularLocation>
        <location evidence="2">Cell inner membrane</location>
        <topology evidence="2">Multi-pass membrane protein</topology>
    </subcellularLocation>
</comment>
<evidence type="ECO:0000256" key="10">
    <source>
        <dbReference type="ARBA" id="ARBA00023136"/>
    </source>
</evidence>
<keyword evidence="9 12" id="KW-1133">Transmembrane helix</keyword>
<dbReference type="NCBIfam" id="TIGR04407">
    <property type="entry name" value="LptF_YjgP"/>
    <property type="match status" value="1"/>
</dbReference>
<evidence type="ECO:0000256" key="11">
    <source>
        <dbReference type="ARBA" id="ARBA00026081"/>
    </source>
</evidence>
<comment type="subunit">
    <text evidence="11">Component of the lipopolysaccharide transport and assembly complex. The LptBFG transporter is composed of two ATP-binding proteins (LptB) and two transmembrane proteins (LptF and LptG).</text>
</comment>
<keyword evidence="14" id="KW-1185">Reference proteome</keyword>
<feature type="transmembrane region" description="Helical" evidence="12">
    <location>
        <begin position="335"/>
        <end position="354"/>
    </location>
</feature>
<dbReference type="PANTHER" id="PTHR33529:SF7">
    <property type="entry name" value="LIPOPOLYSACCHARIDE EXPORT SYSTEM PERMEASE PROTEIN LPTF"/>
    <property type="match status" value="1"/>
</dbReference>
<dbReference type="InterPro" id="IPR030922">
    <property type="entry name" value="LptF"/>
</dbReference>
<comment type="caution">
    <text evidence="13">The sequence shown here is derived from an EMBL/GenBank/DDBJ whole genome shotgun (WGS) entry which is preliminary data.</text>
</comment>
<reference evidence="13 14" key="1">
    <citation type="submission" date="2023-03" db="EMBL/GenBank/DDBJ databases">
        <title>Draft genome sequence of Thalassotalea eurytherma JCM 18482T.</title>
        <authorList>
            <person name="Sawabe T."/>
        </authorList>
    </citation>
    <scope>NUCLEOTIDE SEQUENCE [LARGE SCALE GENOMIC DNA]</scope>
    <source>
        <strain evidence="13 14">JCM 18482</strain>
    </source>
</reference>
<feature type="transmembrane region" description="Helical" evidence="12">
    <location>
        <begin position="47"/>
        <end position="76"/>
    </location>
</feature>
<sequence>MIIFRYLLSEVAKTQFAVFFILMTIFISQKFVRVLDDASEGGIPGHLVMIFIGLKVPDLAGTLLPLSLFLGILLAYGRIYAESEMTILHACGVSEWYVVRVTLVLGLITAVITGIFTLYLSPMAAEYEYQVKEELAADAGISSVVAGRFQKTSNNKAVMFVHNKDREGNQLDRVFVAQLPDENSSFNEIINSSIVYAKSGQVIEEESGAQKLILEDGVRYQKDTESKELRVVSFGNYAFDIQDKKVEHKRRKVTATPTVDLLGNPDPEAKAAIQWRVAFPISCLILTLIAVPLSVVNPRQGKFGKLVPALLLFLTYFLLLTSIRSGIESEAVPHYVGLWPIHLCALVLGVSLIVQGRTSGRKIKAKLPKVQLRGRNA</sequence>
<dbReference type="EMBL" id="BSSU01000005">
    <property type="protein sequence ID" value="GLX81652.1"/>
    <property type="molecule type" value="Genomic_DNA"/>
</dbReference>
<evidence type="ECO:0000256" key="9">
    <source>
        <dbReference type="ARBA" id="ARBA00022989"/>
    </source>
</evidence>
<keyword evidence="6" id="KW-1003">Cell membrane</keyword>
<name>A0ABQ6H259_9GAMM</name>